<organism evidence="1 2">
    <name type="scientific">Mesorhizobium delmotii</name>
    <dbReference type="NCBI Taxonomy" id="1631247"/>
    <lineage>
        <taxon>Bacteria</taxon>
        <taxon>Pseudomonadati</taxon>
        <taxon>Pseudomonadota</taxon>
        <taxon>Alphaproteobacteria</taxon>
        <taxon>Hyphomicrobiales</taxon>
        <taxon>Phyllobacteriaceae</taxon>
        <taxon>Mesorhizobium</taxon>
    </lineage>
</organism>
<proteinExistence type="predicted"/>
<evidence type="ECO:0000313" key="1">
    <source>
        <dbReference type="EMBL" id="SJM32635.1"/>
    </source>
</evidence>
<gene>
    <name evidence="1" type="ORF">BQ8482_300006</name>
</gene>
<protein>
    <submittedName>
        <fullName evidence="1">Uncharacterized protein</fullName>
    </submittedName>
</protein>
<accession>A0A2P9ANA9</accession>
<dbReference type="Proteomes" id="UP000245698">
    <property type="component" value="Unassembled WGS sequence"/>
</dbReference>
<name>A0A2P9ANA9_9HYPH</name>
<sequence length="80" mass="9090">MVKGGLKLFSKYFESGTSRKTRIGVRVIKRYWKAGRWSRSECKARGTCRHRSSALRCEREDDLAGWGDTPHLAAASGDRM</sequence>
<dbReference type="AlphaFoldDB" id="A0A2P9ANA9"/>
<dbReference type="EMBL" id="FUIG01000038">
    <property type="protein sequence ID" value="SJM32635.1"/>
    <property type="molecule type" value="Genomic_DNA"/>
</dbReference>
<evidence type="ECO:0000313" key="2">
    <source>
        <dbReference type="Proteomes" id="UP000245698"/>
    </source>
</evidence>
<keyword evidence="2" id="KW-1185">Reference proteome</keyword>
<reference evidence="2" key="1">
    <citation type="submission" date="2016-12" db="EMBL/GenBank/DDBJ databases">
        <authorList>
            <person name="Brunel B."/>
        </authorList>
    </citation>
    <scope>NUCLEOTIDE SEQUENCE [LARGE SCALE GENOMIC DNA]</scope>
</reference>